<organism evidence="4 5">
    <name type="scientific">Tunturiibacter lichenicola</name>
    <dbReference type="NCBI Taxonomy" id="2051959"/>
    <lineage>
        <taxon>Bacteria</taxon>
        <taxon>Pseudomonadati</taxon>
        <taxon>Acidobacteriota</taxon>
        <taxon>Terriglobia</taxon>
        <taxon>Terriglobales</taxon>
        <taxon>Acidobacteriaceae</taxon>
        <taxon>Tunturiibacter</taxon>
    </lineage>
</organism>
<dbReference type="GO" id="GO:0008237">
    <property type="term" value="F:metallopeptidase activity"/>
    <property type="evidence" value="ECO:0007669"/>
    <property type="project" value="UniProtKB-KW"/>
</dbReference>
<dbReference type="InterPro" id="IPR024191">
    <property type="entry name" value="Peptidase_M61"/>
</dbReference>
<sequence length="624" mass="69735">MFHMRLKPLFLSLLVVSVCHLRAQSSINLSVDLRDAPRKLLHTTEILPVQPGPLTLAFPEWIRNEHEPAPLTQQVGLFITTRNGDGANGQPIRWTRDPINLYLYRVIIPTGVRSIDVKFDFITSDTGGDARASSDADLAVLDWNTVVLYPYGGPDTRVANITVTATVVLPSGWHTATSLKTVAGAMEPVSSVVKFQPVSLEQLVDSPMIVGRYFREIALAPEVSPRHYLDIVADHPEDLEVPPARIDELSRAIRQAGLLFRSHHYDEYRFLITLSNNISGAAIDHLQSLDNRRPAKFFYNEKWQKLAASYTIHDFLHSWNGKYRRPEGLATPNFQTAPVTSGMWVYEGLTDYLTNVMTARAGIWTKEEYLDALASKAAYYDRRPGLQWRDLDDVDTMAYPLWSTEDSNYDNWRLNGFDFYSEGTLIWLDVDVAIRNKSNEKKSLNDFVALFYGLGGDTGPRVVPYSLDDILACLDQVIPNDWGGFLTERLHALAKAPLQGISGAGYRLVYTEGADDDFRYSLAMSIKADGVLSDVLIGDIAYQAGFGPGMKILGVNGQPFARAILQQAIDAAKTTTKPIEFKVDNTGVISDLHLDYHGGQRHPVLERVPNTPDRIAEILQPMSR</sequence>
<evidence type="ECO:0000313" key="4">
    <source>
        <dbReference type="EMBL" id="NYF90427.1"/>
    </source>
</evidence>
<keyword evidence="4" id="KW-0378">Hydrolase</keyword>
<dbReference type="Gene3D" id="2.30.42.10">
    <property type="match status" value="1"/>
</dbReference>
<dbReference type="Pfam" id="PF05299">
    <property type="entry name" value="Peptidase_M61"/>
    <property type="match status" value="1"/>
</dbReference>
<evidence type="ECO:0000259" key="2">
    <source>
        <dbReference type="Pfam" id="PF05299"/>
    </source>
</evidence>
<dbReference type="Gene3D" id="1.10.390.10">
    <property type="entry name" value="Neutral Protease Domain 2"/>
    <property type="match status" value="1"/>
</dbReference>
<dbReference type="Proteomes" id="UP000564385">
    <property type="component" value="Unassembled WGS sequence"/>
</dbReference>
<keyword evidence="4" id="KW-0482">Metalloprotease</keyword>
<feature type="chain" id="PRO_5033030199" evidence="1">
    <location>
        <begin position="24"/>
        <end position="624"/>
    </location>
</feature>
<evidence type="ECO:0000313" key="5">
    <source>
        <dbReference type="Proteomes" id="UP000564385"/>
    </source>
</evidence>
<dbReference type="PIRSF" id="PIRSF016493">
    <property type="entry name" value="Glycyl_aminpptds"/>
    <property type="match status" value="1"/>
</dbReference>
<evidence type="ECO:0000256" key="1">
    <source>
        <dbReference type="SAM" id="SignalP"/>
    </source>
</evidence>
<keyword evidence="1" id="KW-0732">Signal</keyword>
<dbReference type="Gene3D" id="2.60.40.3650">
    <property type="match status" value="1"/>
</dbReference>
<dbReference type="InterPro" id="IPR027268">
    <property type="entry name" value="Peptidase_M4/M1_CTD_sf"/>
</dbReference>
<feature type="signal peptide" evidence="1">
    <location>
        <begin position="1"/>
        <end position="23"/>
    </location>
</feature>
<comment type="caution">
    <text evidence="4">The sequence shown here is derived from an EMBL/GenBank/DDBJ whole genome shotgun (WGS) entry which is preliminary data.</text>
</comment>
<dbReference type="AlphaFoldDB" id="A0A852VFQ7"/>
<dbReference type="SUPFAM" id="SSF50156">
    <property type="entry name" value="PDZ domain-like"/>
    <property type="match status" value="1"/>
</dbReference>
<dbReference type="InterPro" id="IPR036034">
    <property type="entry name" value="PDZ_sf"/>
</dbReference>
<gene>
    <name evidence="4" type="ORF">HDF08_002529</name>
</gene>
<keyword evidence="4" id="KW-0645">Protease</keyword>
<dbReference type="Pfam" id="PF17899">
    <property type="entry name" value="Peptidase_M61_N"/>
    <property type="match status" value="1"/>
</dbReference>
<proteinExistence type="predicted"/>
<reference evidence="4 5" key="1">
    <citation type="submission" date="2020-07" db="EMBL/GenBank/DDBJ databases">
        <title>Genomic Encyclopedia of Type Strains, Phase IV (KMG-V): Genome sequencing to study the core and pangenomes of soil and plant-associated prokaryotes.</title>
        <authorList>
            <person name="Whitman W."/>
        </authorList>
    </citation>
    <scope>NUCLEOTIDE SEQUENCE [LARGE SCALE GENOMIC DNA]</scope>
    <source>
        <strain evidence="4 5">M8UP22</strain>
    </source>
</reference>
<name>A0A852VFQ7_9BACT</name>
<feature type="domain" description="Peptidase M61 catalytic" evidence="2">
    <location>
        <begin position="311"/>
        <end position="426"/>
    </location>
</feature>
<dbReference type="InterPro" id="IPR007963">
    <property type="entry name" value="Peptidase_M61_catalytic"/>
</dbReference>
<dbReference type="InterPro" id="IPR040756">
    <property type="entry name" value="Peptidase_M61_N"/>
</dbReference>
<dbReference type="EMBL" id="JACCCU010000002">
    <property type="protein sequence ID" value="NYF90427.1"/>
    <property type="molecule type" value="Genomic_DNA"/>
</dbReference>
<protein>
    <submittedName>
        <fullName evidence="4">Metalloprotease with PDZ domain</fullName>
    </submittedName>
</protein>
<feature type="domain" description="Peptidase M61 N-terminal" evidence="3">
    <location>
        <begin position="29"/>
        <end position="212"/>
    </location>
</feature>
<dbReference type="GO" id="GO:0006508">
    <property type="term" value="P:proteolysis"/>
    <property type="evidence" value="ECO:0007669"/>
    <property type="project" value="UniProtKB-KW"/>
</dbReference>
<evidence type="ECO:0000259" key="3">
    <source>
        <dbReference type="Pfam" id="PF17899"/>
    </source>
</evidence>
<accession>A0A852VFQ7</accession>